<dbReference type="EMBL" id="JARAOO010000008">
    <property type="protein sequence ID" value="KAJ7959685.1"/>
    <property type="molecule type" value="Genomic_DNA"/>
</dbReference>
<accession>A0AAD7PM33</accession>
<proteinExistence type="predicted"/>
<name>A0AAD7PM33_QUISA</name>
<keyword evidence="2" id="KW-1185">Reference proteome</keyword>
<sequence>MAFMLIKGDRQAFSETKLLFLLKHHYMFIICFPRKQKTIKPVTVIHLCSPLTLRGTSLGFLNGHLFGFALFPFPTSSKIFMLQ</sequence>
<evidence type="ECO:0000313" key="1">
    <source>
        <dbReference type="EMBL" id="KAJ7959685.1"/>
    </source>
</evidence>
<gene>
    <name evidence="1" type="ORF">O6P43_020229</name>
</gene>
<dbReference type="Proteomes" id="UP001163823">
    <property type="component" value="Chromosome 8"/>
</dbReference>
<comment type="caution">
    <text evidence="1">The sequence shown here is derived from an EMBL/GenBank/DDBJ whole genome shotgun (WGS) entry which is preliminary data.</text>
</comment>
<protein>
    <submittedName>
        <fullName evidence="1">Uncharacterized protein</fullName>
    </submittedName>
</protein>
<dbReference type="KEGG" id="qsa:O6P43_020229"/>
<reference evidence="1" key="1">
    <citation type="journal article" date="2023" name="Science">
        <title>Elucidation of the pathway for biosynthesis of saponin adjuvants from the soapbark tree.</title>
        <authorList>
            <person name="Reed J."/>
            <person name="Orme A."/>
            <person name="El-Demerdash A."/>
            <person name="Owen C."/>
            <person name="Martin L.B.B."/>
            <person name="Misra R.C."/>
            <person name="Kikuchi S."/>
            <person name="Rejzek M."/>
            <person name="Martin A.C."/>
            <person name="Harkess A."/>
            <person name="Leebens-Mack J."/>
            <person name="Louveau T."/>
            <person name="Stephenson M.J."/>
            <person name="Osbourn A."/>
        </authorList>
    </citation>
    <scope>NUCLEOTIDE SEQUENCE</scope>
    <source>
        <strain evidence="1">S10</strain>
    </source>
</reference>
<organism evidence="1 2">
    <name type="scientific">Quillaja saponaria</name>
    <name type="common">Soap bark tree</name>
    <dbReference type="NCBI Taxonomy" id="32244"/>
    <lineage>
        <taxon>Eukaryota</taxon>
        <taxon>Viridiplantae</taxon>
        <taxon>Streptophyta</taxon>
        <taxon>Embryophyta</taxon>
        <taxon>Tracheophyta</taxon>
        <taxon>Spermatophyta</taxon>
        <taxon>Magnoliopsida</taxon>
        <taxon>eudicotyledons</taxon>
        <taxon>Gunneridae</taxon>
        <taxon>Pentapetalae</taxon>
        <taxon>rosids</taxon>
        <taxon>fabids</taxon>
        <taxon>Fabales</taxon>
        <taxon>Quillajaceae</taxon>
        <taxon>Quillaja</taxon>
    </lineage>
</organism>
<evidence type="ECO:0000313" key="2">
    <source>
        <dbReference type="Proteomes" id="UP001163823"/>
    </source>
</evidence>
<dbReference type="AlphaFoldDB" id="A0AAD7PM33"/>